<protein>
    <submittedName>
        <fullName evidence="1">Uncharacterized protein</fullName>
    </submittedName>
</protein>
<reference evidence="1" key="1">
    <citation type="submission" date="2022-02" db="EMBL/GenBank/DDBJ databases">
        <authorList>
            <person name="King R."/>
        </authorList>
    </citation>
    <scope>NUCLEOTIDE SEQUENCE</scope>
</reference>
<name>A0A9P0N063_SPOLI</name>
<sequence length="27" mass="3178">MTPRPETTINLWITQRVAPCGYRTRDT</sequence>
<gene>
    <name evidence="1" type="ORF">SPLIT_LOCUS422</name>
</gene>
<dbReference type="AlphaFoldDB" id="A0A9P0N063"/>
<accession>A0A9P0N063</accession>
<dbReference type="EMBL" id="LR824541">
    <property type="protein sequence ID" value="CAH1635060.1"/>
    <property type="molecule type" value="Genomic_DNA"/>
</dbReference>
<organism evidence="1 2">
    <name type="scientific">Spodoptera littoralis</name>
    <name type="common">Egyptian cotton leafworm</name>
    <dbReference type="NCBI Taxonomy" id="7109"/>
    <lineage>
        <taxon>Eukaryota</taxon>
        <taxon>Metazoa</taxon>
        <taxon>Ecdysozoa</taxon>
        <taxon>Arthropoda</taxon>
        <taxon>Hexapoda</taxon>
        <taxon>Insecta</taxon>
        <taxon>Pterygota</taxon>
        <taxon>Neoptera</taxon>
        <taxon>Endopterygota</taxon>
        <taxon>Lepidoptera</taxon>
        <taxon>Glossata</taxon>
        <taxon>Ditrysia</taxon>
        <taxon>Noctuoidea</taxon>
        <taxon>Noctuidae</taxon>
        <taxon>Amphipyrinae</taxon>
        <taxon>Spodoptera</taxon>
    </lineage>
</organism>
<dbReference type="Proteomes" id="UP001153321">
    <property type="component" value="Chromosome 10"/>
</dbReference>
<evidence type="ECO:0000313" key="2">
    <source>
        <dbReference type="Proteomes" id="UP001153321"/>
    </source>
</evidence>
<keyword evidence="2" id="KW-1185">Reference proteome</keyword>
<evidence type="ECO:0000313" key="1">
    <source>
        <dbReference type="EMBL" id="CAH1635060.1"/>
    </source>
</evidence>
<proteinExistence type="predicted"/>